<dbReference type="Pfam" id="PF02899">
    <property type="entry name" value="Phage_int_SAM_1"/>
    <property type="match status" value="1"/>
</dbReference>
<evidence type="ECO:0000259" key="5">
    <source>
        <dbReference type="PROSITE" id="PS51898"/>
    </source>
</evidence>
<keyword evidence="1" id="KW-0229">DNA integration</keyword>
<keyword evidence="2 4" id="KW-0238">DNA-binding</keyword>
<sequence length="284" mass="33015">MEKLIEEFSAFLAQGKSENTVKTYTLNVQQYFRWFSDTYGMDCQRLYRENILDYKTYLLNVKKFKGRHLNAKTVNRCLSALSSFNQFLVDKGIQSDIVVEKSDLIKVQLDFANPCVIEKSDVENFRQRILEAGDKRLYALVTLLAYAGPRISEALDLKITDLSLETKELIVRRGKGGKQRTVYLNTKIVNAIRAYLKVRVSDSEYLFSSRKSERVDRTVINKLFKRFSDTVTPHMLRHFYATECLRVGFSIHEVANSCGHRDIRTTLIYSHPSREELKRKAELL</sequence>
<dbReference type="InterPro" id="IPR010998">
    <property type="entry name" value="Integrase_recombinase_N"/>
</dbReference>
<dbReference type="PROSITE" id="PS51898">
    <property type="entry name" value="TYR_RECOMBINASE"/>
    <property type="match status" value="1"/>
</dbReference>
<dbReference type="InterPro" id="IPR050090">
    <property type="entry name" value="Tyrosine_recombinase_XerCD"/>
</dbReference>
<dbReference type="InterPro" id="IPR002104">
    <property type="entry name" value="Integrase_catalytic"/>
</dbReference>
<evidence type="ECO:0000256" key="2">
    <source>
        <dbReference type="ARBA" id="ARBA00023125"/>
    </source>
</evidence>
<evidence type="ECO:0000313" key="8">
    <source>
        <dbReference type="Proteomes" id="UP001164761"/>
    </source>
</evidence>
<keyword evidence="8" id="KW-1185">Reference proteome</keyword>
<protein>
    <submittedName>
        <fullName evidence="7">Tyrosine-type recombinase/integrase</fullName>
    </submittedName>
</protein>
<dbReference type="InterPro" id="IPR011010">
    <property type="entry name" value="DNA_brk_join_enz"/>
</dbReference>
<dbReference type="InterPro" id="IPR004107">
    <property type="entry name" value="Integrase_SAM-like_N"/>
</dbReference>
<dbReference type="Gene3D" id="1.10.150.130">
    <property type="match status" value="1"/>
</dbReference>
<dbReference type="EMBL" id="CP104067">
    <property type="protein sequence ID" value="WAH42390.1"/>
    <property type="molecule type" value="Genomic_DNA"/>
</dbReference>
<evidence type="ECO:0000256" key="4">
    <source>
        <dbReference type="PROSITE-ProRule" id="PRU01248"/>
    </source>
</evidence>
<feature type="domain" description="Core-binding (CB)" evidence="6">
    <location>
        <begin position="1"/>
        <end position="89"/>
    </location>
</feature>
<dbReference type="PANTHER" id="PTHR30349:SF81">
    <property type="entry name" value="TYROSINE RECOMBINASE XERC"/>
    <property type="match status" value="1"/>
</dbReference>
<organism evidence="7 8">
    <name type="scientific">Alicyclobacillus fastidiosus</name>
    <dbReference type="NCBI Taxonomy" id="392011"/>
    <lineage>
        <taxon>Bacteria</taxon>
        <taxon>Bacillati</taxon>
        <taxon>Bacillota</taxon>
        <taxon>Bacilli</taxon>
        <taxon>Bacillales</taxon>
        <taxon>Alicyclobacillaceae</taxon>
        <taxon>Alicyclobacillus</taxon>
    </lineage>
</organism>
<feature type="domain" description="Tyr recombinase" evidence="5">
    <location>
        <begin position="112"/>
        <end position="282"/>
    </location>
</feature>
<evidence type="ECO:0000256" key="1">
    <source>
        <dbReference type="ARBA" id="ARBA00022908"/>
    </source>
</evidence>
<dbReference type="InterPro" id="IPR013762">
    <property type="entry name" value="Integrase-like_cat_sf"/>
</dbReference>
<dbReference type="RefSeq" id="WP_268006272.1">
    <property type="nucleotide sequence ID" value="NZ_BSUT01000001.1"/>
</dbReference>
<accession>A0ABY6ZHM7</accession>
<evidence type="ECO:0000259" key="6">
    <source>
        <dbReference type="PROSITE" id="PS51900"/>
    </source>
</evidence>
<dbReference type="Gene3D" id="1.10.443.10">
    <property type="entry name" value="Intergrase catalytic core"/>
    <property type="match status" value="1"/>
</dbReference>
<gene>
    <name evidence="7" type="ORF">NZD89_02475</name>
</gene>
<dbReference type="SUPFAM" id="SSF56349">
    <property type="entry name" value="DNA breaking-rejoining enzymes"/>
    <property type="match status" value="1"/>
</dbReference>
<dbReference type="Proteomes" id="UP001164761">
    <property type="component" value="Chromosome"/>
</dbReference>
<name>A0ABY6ZHM7_9BACL</name>
<evidence type="ECO:0000313" key="7">
    <source>
        <dbReference type="EMBL" id="WAH42390.1"/>
    </source>
</evidence>
<evidence type="ECO:0000256" key="3">
    <source>
        <dbReference type="ARBA" id="ARBA00023172"/>
    </source>
</evidence>
<dbReference type="PANTHER" id="PTHR30349">
    <property type="entry name" value="PHAGE INTEGRASE-RELATED"/>
    <property type="match status" value="1"/>
</dbReference>
<dbReference type="InterPro" id="IPR044068">
    <property type="entry name" value="CB"/>
</dbReference>
<dbReference type="CDD" id="cd00397">
    <property type="entry name" value="DNA_BRE_C"/>
    <property type="match status" value="1"/>
</dbReference>
<keyword evidence="3" id="KW-0233">DNA recombination</keyword>
<dbReference type="Pfam" id="PF00589">
    <property type="entry name" value="Phage_integrase"/>
    <property type="match status" value="1"/>
</dbReference>
<reference evidence="7" key="1">
    <citation type="submission" date="2022-08" db="EMBL/GenBank/DDBJ databases">
        <title>Alicyclobacillus fastidiosus DSM 17978, complete genome.</title>
        <authorList>
            <person name="Wang Q."/>
            <person name="Cai R."/>
            <person name="Wang Z."/>
        </authorList>
    </citation>
    <scope>NUCLEOTIDE SEQUENCE</scope>
    <source>
        <strain evidence="7">DSM 17978</strain>
    </source>
</reference>
<dbReference type="PROSITE" id="PS51900">
    <property type="entry name" value="CB"/>
    <property type="match status" value="1"/>
</dbReference>
<proteinExistence type="predicted"/>